<evidence type="ECO:0000313" key="3">
    <source>
        <dbReference type="Proteomes" id="UP000566819"/>
    </source>
</evidence>
<gene>
    <name evidence="2" type="ORF">G7Y89_g8196</name>
</gene>
<evidence type="ECO:0000313" key="2">
    <source>
        <dbReference type="EMBL" id="KAF4629945.1"/>
    </source>
</evidence>
<reference evidence="2 3" key="1">
    <citation type="submission" date="2020-03" db="EMBL/GenBank/DDBJ databases">
        <title>Draft Genome Sequence of Cudoniella acicularis.</title>
        <authorList>
            <person name="Buettner E."/>
            <person name="Kellner H."/>
        </authorList>
    </citation>
    <scope>NUCLEOTIDE SEQUENCE [LARGE SCALE GENOMIC DNA]</scope>
    <source>
        <strain evidence="2 3">DSM 108380</strain>
    </source>
</reference>
<dbReference type="EMBL" id="JAAMPI010000608">
    <property type="protein sequence ID" value="KAF4629945.1"/>
    <property type="molecule type" value="Genomic_DNA"/>
</dbReference>
<name>A0A8H4RH29_9HELO</name>
<dbReference type="Proteomes" id="UP000566819">
    <property type="component" value="Unassembled WGS sequence"/>
</dbReference>
<dbReference type="AlphaFoldDB" id="A0A8H4RH29"/>
<keyword evidence="3" id="KW-1185">Reference proteome</keyword>
<feature type="compositionally biased region" description="Basic and acidic residues" evidence="1">
    <location>
        <begin position="21"/>
        <end position="33"/>
    </location>
</feature>
<feature type="region of interest" description="Disordered" evidence="1">
    <location>
        <begin position="1"/>
        <end position="36"/>
    </location>
</feature>
<proteinExistence type="predicted"/>
<evidence type="ECO:0000256" key="1">
    <source>
        <dbReference type="SAM" id="MobiDB-lite"/>
    </source>
</evidence>
<organism evidence="2 3">
    <name type="scientific">Cudoniella acicularis</name>
    <dbReference type="NCBI Taxonomy" id="354080"/>
    <lineage>
        <taxon>Eukaryota</taxon>
        <taxon>Fungi</taxon>
        <taxon>Dikarya</taxon>
        <taxon>Ascomycota</taxon>
        <taxon>Pezizomycotina</taxon>
        <taxon>Leotiomycetes</taxon>
        <taxon>Helotiales</taxon>
        <taxon>Tricladiaceae</taxon>
        <taxon>Cudoniella</taxon>
    </lineage>
</organism>
<protein>
    <submittedName>
        <fullName evidence="2">Uncharacterized protein</fullName>
    </submittedName>
</protein>
<comment type="caution">
    <text evidence="2">The sequence shown here is derived from an EMBL/GenBank/DDBJ whole genome shotgun (WGS) entry which is preliminary data.</text>
</comment>
<sequence length="115" mass="12884">MGNSPSKKRGVELNDLQNSRALEESEPEHRDLASDITQGIPISKRSYSGANIMRVLVENCSTPMTAKLTESELKVLRKPLTSLQDPRELEELWNTWMVILIAPFSLIVSSDISET</sequence>
<accession>A0A8H4RH29</accession>